<dbReference type="InterPro" id="IPR039361">
    <property type="entry name" value="Cyclin"/>
</dbReference>
<keyword evidence="1" id="KW-0132">Cell division</keyword>
<dbReference type="InterPro" id="IPR013763">
    <property type="entry name" value="Cyclin-like_dom"/>
</dbReference>
<dbReference type="InterPro" id="IPR004367">
    <property type="entry name" value="Cyclin_C-dom"/>
</dbReference>
<dbReference type="RefSeq" id="XP_045955373.1">
    <property type="nucleotide sequence ID" value="XM_046096515.1"/>
</dbReference>
<reference evidence="8" key="1">
    <citation type="journal article" date="2021" name="Nat. Commun.">
        <title>Genetic determinants of endophytism in the Arabidopsis root mycobiome.</title>
        <authorList>
            <person name="Mesny F."/>
            <person name="Miyauchi S."/>
            <person name="Thiergart T."/>
            <person name="Pickel B."/>
            <person name="Atanasova L."/>
            <person name="Karlsson M."/>
            <person name="Huettel B."/>
            <person name="Barry K.W."/>
            <person name="Haridas S."/>
            <person name="Chen C."/>
            <person name="Bauer D."/>
            <person name="Andreopoulos W."/>
            <person name="Pangilinan J."/>
            <person name="LaButti K."/>
            <person name="Riley R."/>
            <person name="Lipzen A."/>
            <person name="Clum A."/>
            <person name="Drula E."/>
            <person name="Henrissat B."/>
            <person name="Kohler A."/>
            <person name="Grigoriev I.V."/>
            <person name="Martin F.M."/>
            <person name="Hacquard S."/>
        </authorList>
    </citation>
    <scope>NUCLEOTIDE SEQUENCE</scope>
    <source>
        <strain evidence="8">MPI-SDFR-AT-0073</strain>
    </source>
</reference>
<dbReference type="Pfam" id="PF00134">
    <property type="entry name" value="Cyclin_N"/>
    <property type="match status" value="1"/>
</dbReference>
<comment type="similarity">
    <text evidence="4">Belongs to the cyclin family.</text>
</comment>
<keyword evidence="3" id="KW-0131">Cell cycle</keyword>
<feature type="compositionally biased region" description="Polar residues" evidence="5">
    <location>
        <begin position="152"/>
        <end position="172"/>
    </location>
</feature>
<feature type="region of interest" description="Disordered" evidence="5">
    <location>
        <begin position="152"/>
        <end position="206"/>
    </location>
</feature>
<dbReference type="Proteomes" id="UP000758603">
    <property type="component" value="Unassembled WGS sequence"/>
</dbReference>
<dbReference type="CDD" id="cd20512">
    <property type="entry name" value="CYCLIN_CLBs_yeast_rpt2"/>
    <property type="match status" value="1"/>
</dbReference>
<sequence length="685" mass="76087">MDAKPFRPTRALPAANNENLAQAKQNIHQRFKSTGSLRGQPALATSTTGLPQATTRRAVFADKSNTVRTNMSQDDSKMPHAKFQVARAKENSNPSHGAQKDAFLRPAQRPKGASLLPSAASGGYLQPLNAAGDSQAPSQGATKPLKRATTIVYNDNSRPATSGSATINSQKIEATDEGSTAAAAPFTRKPRHHQSQPALKSTQQKEQHIVSLLDADIKNLVNWEPLTAEKNTHEEDVAQTPYLDAVEELSPEKFPVLQSVRAEATLSVPGPDSELRSEPRALKTNYQEECVAPATDPDHSDHEDEDFYEVDQGYTTANLYPGGDAPLTDTAELPEGEPEPSITVTVMDAPRFSSQMLEEIEEAREHVERNRSSEEVEDELWDISMVAEYGDEIFQYMKEMEIALLPNPHYMDIQTEIQWSMRGVLMDWVIQVHGRFNLLPETLFLAVNFIDRFLTVKVVSLGKLQLVGATAIFLAAKYEEINCPSVQEIVYMVDGGYSVDEILKAERYMLSMLDFNLGFPGPMSFLRRISKADDYDLETRTLAKYFLEVTVMDERFVASPPSFLAAGAHCLSRLILEKGGWTLDHVHYSGYTFAQLQPLVNSVLECCAIADKHHQAVFEKYSDKRFKKCAIYVHGQIKSGFFLEPVKAAVSAANARYENFPYTLGSTTSAYEPSSYMRMPIPMQG</sequence>
<feature type="domain" description="Cyclin C-terminal" evidence="7">
    <location>
        <begin position="520"/>
        <end position="635"/>
    </location>
</feature>
<dbReference type="PROSITE" id="PS00292">
    <property type="entry name" value="CYCLINS"/>
    <property type="match status" value="1"/>
</dbReference>
<gene>
    <name evidence="8" type="ORF">BKA67DRAFT_375018</name>
</gene>
<protein>
    <submittedName>
        <fullName evidence="8">Cyclin-like protein</fullName>
    </submittedName>
</protein>
<dbReference type="AlphaFoldDB" id="A0A9P8UFA4"/>
<name>A0A9P8UFA4_9PEZI</name>
<dbReference type="CDD" id="cd20568">
    <property type="entry name" value="CYCLIN_CLBs_yeast_rpt1"/>
    <property type="match status" value="1"/>
</dbReference>
<dbReference type="SMART" id="SM01332">
    <property type="entry name" value="Cyclin_C"/>
    <property type="match status" value="1"/>
</dbReference>
<evidence type="ECO:0000259" key="7">
    <source>
        <dbReference type="SMART" id="SM01332"/>
    </source>
</evidence>
<dbReference type="EMBL" id="JAGPXC010000007">
    <property type="protein sequence ID" value="KAH6648866.1"/>
    <property type="molecule type" value="Genomic_DNA"/>
</dbReference>
<dbReference type="OrthoDB" id="5590282at2759"/>
<comment type="caution">
    <text evidence="8">The sequence shown here is derived from an EMBL/GenBank/DDBJ whole genome shotgun (WGS) entry which is preliminary data.</text>
</comment>
<feature type="domain" description="Cyclin-like" evidence="6">
    <location>
        <begin position="524"/>
        <end position="605"/>
    </location>
</feature>
<accession>A0A9P8UFA4</accession>
<evidence type="ECO:0000256" key="2">
    <source>
        <dbReference type="ARBA" id="ARBA00023127"/>
    </source>
</evidence>
<keyword evidence="2 4" id="KW-0195">Cyclin</keyword>
<dbReference type="SUPFAM" id="SSF47954">
    <property type="entry name" value="Cyclin-like"/>
    <property type="match status" value="2"/>
</dbReference>
<dbReference type="FunFam" id="1.10.472.10:FF:000001">
    <property type="entry name" value="G2/mitotic-specific cyclin"/>
    <property type="match status" value="1"/>
</dbReference>
<dbReference type="InterPro" id="IPR006671">
    <property type="entry name" value="Cyclin_N"/>
</dbReference>
<dbReference type="SMART" id="SM00385">
    <property type="entry name" value="CYCLIN"/>
    <property type="match status" value="2"/>
</dbReference>
<dbReference type="GO" id="GO:0051301">
    <property type="term" value="P:cell division"/>
    <property type="evidence" value="ECO:0007669"/>
    <property type="project" value="UniProtKB-KW"/>
</dbReference>
<dbReference type="GeneID" id="70125407"/>
<feature type="region of interest" description="Disordered" evidence="5">
    <location>
        <begin position="315"/>
        <end position="341"/>
    </location>
</feature>
<evidence type="ECO:0000256" key="1">
    <source>
        <dbReference type="ARBA" id="ARBA00022618"/>
    </source>
</evidence>
<evidence type="ECO:0000259" key="6">
    <source>
        <dbReference type="SMART" id="SM00385"/>
    </source>
</evidence>
<proteinExistence type="inferred from homology"/>
<evidence type="ECO:0000256" key="3">
    <source>
        <dbReference type="ARBA" id="ARBA00023306"/>
    </source>
</evidence>
<dbReference type="InterPro" id="IPR048258">
    <property type="entry name" value="Cyclins_cyclin-box"/>
</dbReference>
<evidence type="ECO:0000313" key="8">
    <source>
        <dbReference type="EMBL" id="KAH6648866.1"/>
    </source>
</evidence>
<evidence type="ECO:0000313" key="9">
    <source>
        <dbReference type="Proteomes" id="UP000758603"/>
    </source>
</evidence>
<dbReference type="Pfam" id="PF02984">
    <property type="entry name" value="Cyclin_C"/>
    <property type="match status" value="1"/>
</dbReference>
<dbReference type="InterPro" id="IPR036915">
    <property type="entry name" value="Cyclin-like_sf"/>
</dbReference>
<dbReference type="Gene3D" id="1.10.472.10">
    <property type="entry name" value="Cyclin-like"/>
    <property type="match status" value="2"/>
</dbReference>
<keyword evidence="9" id="KW-1185">Reference proteome</keyword>
<organism evidence="8 9">
    <name type="scientific">Truncatella angustata</name>
    <dbReference type="NCBI Taxonomy" id="152316"/>
    <lineage>
        <taxon>Eukaryota</taxon>
        <taxon>Fungi</taxon>
        <taxon>Dikarya</taxon>
        <taxon>Ascomycota</taxon>
        <taxon>Pezizomycotina</taxon>
        <taxon>Sordariomycetes</taxon>
        <taxon>Xylariomycetidae</taxon>
        <taxon>Amphisphaeriales</taxon>
        <taxon>Sporocadaceae</taxon>
        <taxon>Truncatella</taxon>
    </lineage>
</organism>
<evidence type="ECO:0000256" key="5">
    <source>
        <dbReference type="SAM" id="MobiDB-lite"/>
    </source>
</evidence>
<dbReference type="PANTHER" id="PTHR10177">
    <property type="entry name" value="CYCLINS"/>
    <property type="match status" value="1"/>
</dbReference>
<evidence type="ECO:0000256" key="4">
    <source>
        <dbReference type="RuleBase" id="RU000383"/>
    </source>
</evidence>
<feature type="domain" description="Cyclin-like" evidence="6">
    <location>
        <begin position="427"/>
        <end position="511"/>
    </location>
</feature>